<organism evidence="2 3">
    <name type="scientific">Segatella maculosa OT 289</name>
    <dbReference type="NCBI Taxonomy" id="999422"/>
    <lineage>
        <taxon>Bacteria</taxon>
        <taxon>Pseudomonadati</taxon>
        <taxon>Bacteroidota</taxon>
        <taxon>Bacteroidia</taxon>
        <taxon>Bacteroidales</taxon>
        <taxon>Prevotellaceae</taxon>
        <taxon>Segatella</taxon>
    </lineage>
</organism>
<dbReference type="HOGENOM" id="CLU_3375215_0_0_10"/>
<keyword evidence="3" id="KW-1185">Reference proteome</keyword>
<accession>H1HMM0</accession>
<comment type="caution">
    <text evidence="2">The sequence shown here is derived from an EMBL/GenBank/DDBJ whole genome shotgun (WGS) entry which is preliminary data.</text>
</comment>
<protein>
    <submittedName>
        <fullName evidence="2">Uncharacterized protein</fullName>
    </submittedName>
</protein>
<dbReference type="AlphaFoldDB" id="H1HMM0"/>
<evidence type="ECO:0000256" key="1">
    <source>
        <dbReference type="SAM" id="MobiDB-lite"/>
    </source>
</evidence>
<gene>
    <name evidence="2" type="ORF">HMPREF9944_01414</name>
</gene>
<feature type="region of interest" description="Disordered" evidence="1">
    <location>
        <begin position="1"/>
        <end position="34"/>
    </location>
</feature>
<evidence type="ECO:0000313" key="3">
    <source>
        <dbReference type="Proteomes" id="UP000003167"/>
    </source>
</evidence>
<dbReference type="EMBL" id="AGEK01000027">
    <property type="protein sequence ID" value="EHO70207.1"/>
    <property type="molecule type" value="Genomic_DNA"/>
</dbReference>
<reference evidence="2 3" key="1">
    <citation type="submission" date="2011-12" db="EMBL/GenBank/DDBJ databases">
        <title>The Genome Sequence of Prevotella maculosa OT 289.</title>
        <authorList>
            <consortium name="The Broad Institute Genome Sequencing Platform"/>
            <person name="Earl A."/>
            <person name="Ward D."/>
            <person name="Feldgarden M."/>
            <person name="Gevers D."/>
            <person name="Izard J."/>
            <person name="Blanton J.M."/>
            <person name="Mathney J."/>
            <person name="Tanner A.C."/>
            <person name="Dewhirst F.E."/>
            <person name="Young S.K."/>
            <person name="Zeng Q."/>
            <person name="Gargeya S."/>
            <person name="Fitzgerald M."/>
            <person name="Haas B."/>
            <person name="Abouelleil A."/>
            <person name="Alvarado L."/>
            <person name="Arachchi H.M."/>
            <person name="Berlin A."/>
            <person name="Chapman S.B."/>
            <person name="Gearin G."/>
            <person name="Goldberg J."/>
            <person name="Griggs A."/>
            <person name="Gujja S."/>
            <person name="Hansen M."/>
            <person name="Heiman D."/>
            <person name="Howarth C."/>
            <person name="Larimer J."/>
            <person name="Lui A."/>
            <person name="MacDonald P.J.P."/>
            <person name="McCowen C."/>
            <person name="Montmayeur A."/>
            <person name="Murphy C."/>
            <person name="Neiman D."/>
            <person name="Pearson M."/>
            <person name="Priest M."/>
            <person name="Roberts A."/>
            <person name="Saif S."/>
            <person name="Shea T."/>
            <person name="Sisk P."/>
            <person name="Stolte C."/>
            <person name="Sykes S."/>
            <person name="Wortman J."/>
            <person name="Nusbaum C."/>
            <person name="Birren B."/>
        </authorList>
    </citation>
    <scope>NUCLEOTIDE SEQUENCE [LARGE SCALE GENOMIC DNA]</scope>
    <source>
        <strain evidence="2 3">OT 289</strain>
    </source>
</reference>
<evidence type="ECO:0000313" key="2">
    <source>
        <dbReference type="EMBL" id="EHO70207.1"/>
    </source>
</evidence>
<name>H1HMM0_9BACT</name>
<dbReference type="Proteomes" id="UP000003167">
    <property type="component" value="Unassembled WGS sequence"/>
</dbReference>
<dbReference type="STRING" id="999422.HMPREF9944_01414"/>
<proteinExistence type="predicted"/>
<sequence>MLQTEVIHHGRLPHGSCEASMGISGGNMGLNDSL</sequence>